<dbReference type="Gene3D" id="3.90.1150.200">
    <property type="match status" value="1"/>
</dbReference>
<comment type="caution">
    <text evidence="1">The sequence shown here is derived from an EMBL/GenBank/DDBJ whole genome shotgun (WGS) entry which is preliminary data.</text>
</comment>
<protein>
    <submittedName>
        <fullName evidence="1">Uncharacterized protein YdhG (YjbR/CyaY superfamily)</fullName>
    </submittedName>
</protein>
<evidence type="ECO:0000313" key="1">
    <source>
        <dbReference type="EMBL" id="MBP2412961.1"/>
    </source>
</evidence>
<evidence type="ECO:0000313" key="2">
    <source>
        <dbReference type="Proteomes" id="UP000711614"/>
    </source>
</evidence>
<reference evidence="1 2" key="1">
    <citation type="submission" date="2021-03" db="EMBL/GenBank/DDBJ databases">
        <title>Sequencing the genomes of 1000 actinobacteria strains.</title>
        <authorList>
            <person name="Klenk H.-P."/>
        </authorList>
    </citation>
    <scope>NUCLEOTIDE SEQUENCE [LARGE SCALE GENOMIC DNA]</scope>
    <source>
        <strain evidence="1 2">DSM 16005</strain>
    </source>
</reference>
<dbReference type="SUPFAM" id="SSF159888">
    <property type="entry name" value="YdhG-like"/>
    <property type="match status" value="1"/>
</dbReference>
<gene>
    <name evidence="1" type="ORF">JOF48_001760</name>
</gene>
<dbReference type="Proteomes" id="UP000711614">
    <property type="component" value="Unassembled WGS sequence"/>
</dbReference>
<keyword evidence="2" id="KW-1185">Reference proteome</keyword>
<organism evidence="1 2">
    <name type="scientific">Arthrobacter stackebrandtii</name>
    <dbReference type="NCBI Taxonomy" id="272161"/>
    <lineage>
        <taxon>Bacteria</taxon>
        <taxon>Bacillati</taxon>
        <taxon>Actinomycetota</taxon>
        <taxon>Actinomycetes</taxon>
        <taxon>Micrococcales</taxon>
        <taxon>Micrococcaceae</taxon>
        <taxon>Arthrobacter</taxon>
    </lineage>
</organism>
<proteinExistence type="predicted"/>
<name>A0ABS4YVW5_9MICC</name>
<sequence length="118" mass="12895">MGTEVSDYLNQFDGGERAAMEHVYAVGRELAPEAVEGTSYGMAALVYRGKGLIATVRGRNFLSVYPFSGVVVANNLDVLDGFETTTGSIHYSADHQLPDAALRRIIEARREENDAKTR</sequence>
<accession>A0ABS4YVW5</accession>
<dbReference type="RefSeq" id="WP_209679746.1">
    <property type="nucleotide sequence ID" value="NZ_JAGIOI010000001.1"/>
</dbReference>
<dbReference type="EMBL" id="JAGIOI010000001">
    <property type="protein sequence ID" value="MBP2412961.1"/>
    <property type="molecule type" value="Genomic_DNA"/>
</dbReference>